<dbReference type="PANTHER" id="PTHR20995">
    <property type="entry name" value="F-BOX/WD REPEAT-CONTAINING PROTEIN 5"/>
    <property type="match status" value="1"/>
</dbReference>
<name>A0A8K0K9N2_LADFU</name>
<dbReference type="AlphaFoldDB" id="A0A8K0K9N2"/>
<evidence type="ECO:0000313" key="3">
    <source>
        <dbReference type="EMBL" id="KAG8230942.1"/>
    </source>
</evidence>
<protein>
    <recommendedName>
        <fullName evidence="2">F-box domain-containing protein</fullName>
    </recommendedName>
</protein>
<dbReference type="InterPro" id="IPR015943">
    <property type="entry name" value="WD40/YVTN_repeat-like_dom_sf"/>
</dbReference>
<dbReference type="PROSITE" id="PS50294">
    <property type="entry name" value="WD_REPEATS_REGION"/>
    <property type="match status" value="1"/>
</dbReference>
<feature type="domain" description="F-box" evidence="2">
    <location>
        <begin position="32"/>
        <end position="78"/>
    </location>
</feature>
<dbReference type="Pfam" id="PF12937">
    <property type="entry name" value="F-box-like"/>
    <property type="match status" value="1"/>
</dbReference>
<dbReference type="GO" id="GO:0016567">
    <property type="term" value="P:protein ubiquitination"/>
    <property type="evidence" value="ECO:0007669"/>
    <property type="project" value="InterPro"/>
</dbReference>
<sequence length="205" mass="23547">MEPEEEGSISQTTITASFTLSDPSSRDPTDSGCNWAYLPEDILRMIYQYLTAEELVTAGRTCRSWLEVSYDELLWKELFVEEFGVDSSIGIMPGKNSWYLEYKRLKYHTPIVETEVLKEHTHQVLHVSFAHNGKSFATCSKDGYILVWDSGYPAHVKYYRDMKDFCWKYTQYSQFNQSDTLLLVSGVHFGSTHSTSGEIAVFSLE</sequence>
<dbReference type="GO" id="GO:0019005">
    <property type="term" value="C:SCF ubiquitin ligase complex"/>
    <property type="evidence" value="ECO:0007669"/>
    <property type="project" value="InterPro"/>
</dbReference>
<dbReference type="GO" id="GO:0080008">
    <property type="term" value="C:Cul4-RING E3 ubiquitin ligase complex"/>
    <property type="evidence" value="ECO:0007669"/>
    <property type="project" value="InterPro"/>
</dbReference>
<organism evidence="3 4">
    <name type="scientific">Ladona fulva</name>
    <name type="common">Scarce chaser dragonfly</name>
    <name type="synonym">Libellula fulva</name>
    <dbReference type="NCBI Taxonomy" id="123851"/>
    <lineage>
        <taxon>Eukaryota</taxon>
        <taxon>Metazoa</taxon>
        <taxon>Ecdysozoa</taxon>
        <taxon>Arthropoda</taxon>
        <taxon>Hexapoda</taxon>
        <taxon>Insecta</taxon>
        <taxon>Pterygota</taxon>
        <taxon>Palaeoptera</taxon>
        <taxon>Odonata</taxon>
        <taxon>Epiprocta</taxon>
        <taxon>Anisoptera</taxon>
        <taxon>Libelluloidea</taxon>
        <taxon>Libellulidae</taxon>
        <taxon>Ladona</taxon>
    </lineage>
</organism>
<dbReference type="SUPFAM" id="SSF81383">
    <property type="entry name" value="F-box domain"/>
    <property type="match status" value="1"/>
</dbReference>
<dbReference type="InterPro" id="IPR036047">
    <property type="entry name" value="F-box-like_dom_sf"/>
</dbReference>
<dbReference type="Pfam" id="PF00400">
    <property type="entry name" value="WD40"/>
    <property type="match status" value="1"/>
</dbReference>
<dbReference type="Gene3D" id="2.130.10.10">
    <property type="entry name" value="YVTN repeat-like/Quinoprotein amine dehydrogenase"/>
    <property type="match status" value="1"/>
</dbReference>
<dbReference type="SMART" id="SM00256">
    <property type="entry name" value="FBOX"/>
    <property type="match status" value="1"/>
</dbReference>
<accession>A0A8K0K9N2</accession>
<keyword evidence="4" id="KW-1185">Reference proteome</keyword>
<dbReference type="Proteomes" id="UP000792457">
    <property type="component" value="Unassembled WGS sequence"/>
</dbReference>
<comment type="caution">
    <text evidence="3">The sequence shown here is derived from an EMBL/GenBank/DDBJ whole genome shotgun (WGS) entry which is preliminary data.</text>
</comment>
<dbReference type="PANTHER" id="PTHR20995:SF17">
    <property type="entry name" value="F-BOX_WD REPEAT-CONTAINING PROTEIN 5"/>
    <property type="match status" value="1"/>
</dbReference>
<evidence type="ECO:0000313" key="4">
    <source>
        <dbReference type="Proteomes" id="UP000792457"/>
    </source>
</evidence>
<dbReference type="SMART" id="SM00320">
    <property type="entry name" value="WD40"/>
    <property type="match status" value="1"/>
</dbReference>
<dbReference type="InterPro" id="IPR042508">
    <property type="entry name" value="FBXW5"/>
</dbReference>
<dbReference type="EMBL" id="KZ308518">
    <property type="protein sequence ID" value="KAG8230942.1"/>
    <property type="molecule type" value="Genomic_DNA"/>
</dbReference>
<proteinExistence type="predicted"/>
<gene>
    <name evidence="3" type="ORF">J437_LFUL002975</name>
</gene>
<reference evidence="3" key="1">
    <citation type="submission" date="2013-04" db="EMBL/GenBank/DDBJ databases">
        <authorList>
            <person name="Qu J."/>
            <person name="Murali S.C."/>
            <person name="Bandaranaike D."/>
            <person name="Bellair M."/>
            <person name="Blankenburg K."/>
            <person name="Chao H."/>
            <person name="Dinh H."/>
            <person name="Doddapaneni H."/>
            <person name="Downs B."/>
            <person name="Dugan-Rocha S."/>
            <person name="Elkadiri S."/>
            <person name="Gnanaolivu R.D."/>
            <person name="Hernandez B."/>
            <person name="Javaid M."/>
            <person name="Jayaseelan J.C."/>
            <person name="Lee S."/>
            <person name="Li M."/>
            <person name="Ming W."/>
            <person name="Munidasa M."/>
            <person name="Muniz J."/>
            <person name="Nguyen L."/>
            <person name="Ongeri F."/>
            <person name="Osuji N."/>
            <person name="Pu L.-L."/>
            <person name="Puazo M."/>
            <person name="Qu C."/>
            <person name="Quiroz J."/>
            <person name="Raj R."/>
            <person name="Weissenberger G."/>
            <person name="Xin Y."/>
            <person name="Zou X."/>
            <person name="Han Y."/>
            <person name="Richards S."/>
            <person name="Worley K."/>
            <person name="Muzny D."/>
            <person name="Gibbs R."/>
        </authorList>
    </citation>
    <scope>NUCLEOTIDE SEQUENCE</scope>
    <source>
        <strain evidence="3">Sampled in the wild</strain>
    </source>
</reference>
<evidence type="ECO:0000256" key="1">
    <source>
        <dbReference type="PROSITE-ProRule" id="PRU00221"/>
    </source>
</evidence>
<dbReference type="OrthoDB" id="192402at2759"/>
<keyword evidence="1" id="KW-0853">WD repeat</keyword>
<evidence type="ECO:0000259" key="2">
    <source>
        <dbReference type="PROSITE" id="PS50181"/>
    </source>
</evidence>
<reference evidence="3" key="2">
    <citation type="submission" date="2017-10" db="EMBL/GenBank/DDBJ databases">
        <title>Ladona fulva Genome sequencing and assembly.</title>
        <authorList>
            <person name="Murali S."/>
            <person name="Richards S."/>
            <person name="Bandaranaike D."/>
            <person name="Bellair M."/>
            <person name="Blankenburg K."/>
            <person name="Chao H."/>
            <person name="Dinh H."/>
            <person name="Doddapaneni H."/>
            <person name="Dugan-Rocha S."/>
            <person name="Elkadiri S."/>
            <person name="Gnanaolivu R."/>
            <person name="Hernandez B."/>
            <person name="Skinner E."/>
            <person name="Javaid M."/>
            <person name="Lee S."/>
            <person name="Li M."/>
            <person name="Ming W."/>
            <person name="Munidasa M."/>
            <person name="Muniz J."/>
            <person name="Nguyen L."/>
            <person name="Hughes D."/>
            <person name="Osuji N."/>
            <person name="Pu L.-L."/>
            <person name="Puazo M."/>
            <person name="Qu C."/>
            <person name="Quiroz J."/>
            <person name="Raj R."/>
            <person name="Weissenberger G."/>
            <person name="Xin Y."/>
            <person name="Zou X."/>
            <person name="Han Y."/>
            <person name="Worley K."/>
            <person name="Muzny D."/>
            <person name="Gibbs R."/>
        </authorList>
    </citation>
    <scope>NUCLEOTIDE SEQUENCE</scope>
    <source>
        <strain evidence="3">Sampled in the wild</strain>
    </source>
</reference>
<dbReference type="InterPro" id="IPR001810">
    <property type="entry name" value="F-box_dom"/>
</dbReference>
<dbReference type="InterPro" id="IPR001680">
    <property type="entry name" value="WD40_rpt"/>
</dbReference>
<feature type="non-terminal residue" evidence="3">
    <location>
        <position position="1"/>
    </location>
</feature>
<feature type="repeat" description="WD" evidence="1">
    <location>
        <begin position="117"/>
        <end position="149"/>
    </location>
</feature>
<dbReference type="PROSITE" id="PS50181">
    <property type="entry name" value="FBOX"/>
    <property type="match status" value="1"/>
</dbReference>
<dbReference type="Gene3D" id="1.20.1280.50">
    <property type="match status" value="1"/>
</dbReference>
<dbReference type="PROSITE" id="PS50082">
    <property type="entry name" value="WD_REPEATS_2"/>
    <property type="match status" value="1"/>
</dbReference>